<comment type="caution">
    <text evidence="6">The sequence shown here is derived from an EMBL/GenBank/DDBJ whole genome shotgun (WGS) entry which is preliminary data.</text>
</comment>
<dbReference type="SUPFAM" id="SSF103473">
    <property type="entry name" value="MFS general substrate transporter"/>
    <property type="match status" value="1"/>
</dbReference>
<comment type="similarity">
    <text evidence="2">Belongs to the major facilitator superfamily. Monocarboxylate porter (TC 2.A.1.13) family.</text>
</comment>
<feature type="transmembrane region" description="Helical" evidence="4">
    <location>
        <begin position="96"/>
        <end position="116"/>
    </location>
</feature>
<feature type="transmembrane region" description="Helical" evidence="4">
    <location>
        <begin position="212"/>
        <end position="231"/>
    </location>
</feature>
<feature type="domain" description="Major facilitator superfamily (MFS) profile" evidence="5">
    <location>
        <begin position="255"/>
        <end position="446"/>
    </location>
</feature>
<dbReference type="RefSeq" id="XP_026598950.1">
    <property type="nucleotide sequence ID" value="XM_026752507.1"/>
</dbReference>
<feature type="transmembrane region" description="Helical" evidence="4">
    <location>
        <begin position="345"/>
        <end position="370"/>
    </location>
</feature>
<evidence type="ECO:0000256" key="4">
    <source>
        <dbReference type="SAM" id="Phobius"/>
    </source>
</evidence>
<feature type="transmembrane region" description="Helical" evidence="4">
    <location>
        <begin position="180"/>
        <end position="200"/>
    </location>
</feature>
<dbReference type="Gene3D" id="1.20.1250.20">
    <property type="entry name" value="MFS general substrate transporter like domains"/>
    <property type="match status" value="2"/>
</dbReference>
<feature type="transmembrane region" description="Helical" evidence="4">
    <location>
        <begin position="148"/>
        <end position="168"/>
    </location>
</feature>
<dbReference type="OrthoDB" id="410267at2759"/>
<dbReference type="InterPro" id="IPR050327">
    <property type="entry name" value="Proton-linked_MCT"/>
</dbReference>
<evidence type="ECO:0000313" key="6">
    <source>
        <dbReference type="EMBL" id="RDW61819.1"/>
    </source>
</evidence>
<accession>A0A3D8QJ59</accession>
<feature type="transmembrane region" description="Helical" evidence="4">
    <location>
        <begin position="51"/>
        <end position="71"/>
    </location>
</feature>
<dbReference type="GO" id="GO:0016020">
    <property type="term" value="C:membrane"/>
    <property type="evidence" value="ECO:0007669"/>
    <property type="project" value="UniProtKB-SubCell"/>
</dbReference>
<feature type="transmembrane region" description="Helical" evidence="4">
    <location>
        <begin position="412"/>
        <end position="433"/>
    </location>
</feature>
<feature type="transmembrane region" description="Helical" evidence="4">
    <location>
        <begin position="251"/>
        <end position="272"/>
    </location>
</feature>
<dbReference type="CDD" id="cd17352">
    <property type="entry name" value="MFS_MCT_SLC16"/>
    <property type="match status" value="1"/>
</dbReference>
<dbReference type="GeneID" id="38120861"/>
<gene>
    <name evidence="6" type="ORF">DSM5745_10491</name>
</gene>
<sequence>MSTCTSSETLRQKEHHGDDPVDNHDPPTASPETNAHSTIDNAPDSFPDGGLAAWSVVLGSWCAFLPTFGFMNTTGVFTDWLATNQLAGYSRSDVSWIFSLYMFFLWFGGVQVGPIFDRYGPRHLVTAGTIGLTGAVMAFSVSTSYYQFILSFGVLGGISASLLANPSISILNHWFYRRRAFATGLAVTSGGIGGIIFPQIFNALAPKAGFGWAVRTLGFMTLLFCGLGAILQRSRLPANESSRKTVDLRVLAERGFGLSAVAIIFADISATIPLTYLTSYARSKGMSVDQSYTLMSILNATSIVGRLMPGYAADRWGRFNTMIITTGISTILTFALWLSSGTNHAAIIAYAALFGFWSGSAISLSPVCVAQISRTEDFGKRYGTAYTLVALGVLVALPVAGQILEGQGGDTYWGLIVFTGVAYALSALFWGLARGVCAGWRVWMKF</sequence>
<keyword evidence="7" id="KW-1185">Reference proteome</keyword>
<dbReference type="InterPro" id="IPR020846">
    <property type="entry name" value="MFS_dom"/>
</dbReference>
<feature type="transmembrane region" description="Helical" evidence="4">
    <location>
        <begin position="382"/>
        <end position="400"/>
    </location>
</feature>
<feature type="transmembrane region" description="Helical" evidence="4">
    <location>
        <begin position="319"/>
        <end position="339"/>
    </location>
</feature>
<feature type="region of interest" description="Disordered" evidence="3">
    <location>
        <begin position="1"/>
        <end position="41"/>
    </location>
</feature>
<dbReference type="EMBL" id="PVWQ01000016">
    <property type="protein sequence ID" value="RDW61819.1"/>
    <property type="molecule type" value="Genomic_DNA"/>
</dbReference>
<evidence type="ECO:0000256" key="3">
    <source>
        <dbReference type="SAM" id="MobiDB-lite"/>
    </source>
</evidence>
<comment type="subcellular location">
    <subcellularLocation>
        <location evidence="1">Membrane</location>
        <topology evidence="1">Multi-pass membrane protein</topology>
    </subcellularLocation>
</comment>
<dbReference type="PANTHER" id="PTHR11360:SF240">
    <property type="entry name" value="MONOCARBOXYLATE TRANSPORTER (EUROFUNG)-RELATED"/>
    <property type="match status" value="1"/>
</dbReference>
<organism evidence="6 7">
    <name type="scientific">Aspergillus mulundensis</name>
    <dbReference type="NCBI Taxonomy" id="1810919"/>
    <lineage>
        <taxon>Eukaryota</taxon>
        <taxon>Fungi</taxon>
        <taxon>Dikarya</taxon>
        <taxon>Ascomycota</taxon>
        <taxon>Pezizomycotina</taxon>
        <taxon>Eurotiomycetes</taxon>
        <taxon>Eurotiomycetidae</taxon>
        <taxon>Eurotiales</taxon>
        <taxon>Aspergillaceae</taxon>
        <taxon>Aspergillus</taxon>
        <taxon>Aspergillus subgen. Nidulantes</taxon>
    </lineage>
</organism>
<reference evidence="6 7" key="1">
    <citation type="journal article" date="2018" name="IMA Fungus">
        <title>IMA Genome-F 9: Draft genome sequence of Annulohypoxylon stygium, Aspergillus mulundensis, Berkeleyomyces basicola (syn. Thielaviopsis basicola), Ceratocystis smalleyi, two Cercospora beticola strains, Coleophoma cylindrospora, Fusarium fracticaudum, Phialophora cf. hyalina, and Morchella septimelata.</title>
        <authorList>
            <person name="Wingfield B.D."/>
            <person name="Bills G.F."/>
            <person name="Dong Y."/>
            <person name="Huang W."/>
            <person name="Nel W.J."/>
            <person name="Swalarsk-Parry B.S."/>
            <person name="Vaghefi N."/>
            <person name="Wilken P.M."/>
            <person name="An Z."/>
            <person name="de Beer Z.W."/>
            <person name="De Vos L."/>
            <person name="Chen L."/>
            <person name="Duong T.A."/>
            <person name="Gao Y."/>
            <person name="Hammerbacher A."/>
            <person name="Kikkert J.R."/>
            <person name="Li Y."/>
            <person name="Li H."/>
            <person name="Li K."/>
            <person name="Li Q."/>
            <person name="Liu X."/>
            <person name="Ma X."/>
            <person name="Naidoo K."/>
            <person name="Pethybridge S.J."/>
            <person name="Sun J."/>
            <person name="Steenkamp E.T."/>
            <person name="van der Nest M.A."/>
            <person name="van Wyk S."/>
            <person name="Wingfield M.J."/>
            <person name="Xiong C."/>
            <person name="Yue Q."/>
            <person name="Zhang X."/>
        </authorList>
    </citation>
    <scope>NUCLEOTIDE SEQUENCE [LARGE SCALE GENOMIC DNA]</scope>
    <source>
        <strain evidence="6 7">DSM 5745</strain>
    </source>
</reference>
<protein>
    <recommendedName>
        <fullName evidence="5">Major facilitator superfamily (MFS) profile domain-containing protein</fullName>
    </recommendedName>
</protein>
<proteinExistence type="inferred from homology"/>
<feature type="transmembrane region" description="Helical" evidence="4">
    <location>
        <begin position="292"/>
        <end position="312"/>
    </location>
</feature>
<dbReference type="Proteomes" id="UP000256690">
    <property type="component" value="Unassembled WGS sequence"/>
</dbReference>
<evidence type="ECO:0000313" key="7">
    <source>
        <dbReference type="Proteomes" id="UP000256690"/>
    </source>
</evidence>
<evidence type="ECO:0000256" key="2">
    <source>
        <dbReference type="ARBA" id="ARBA00006727"/>
    </source>
</evidence>
<dbReference type="AlphaFoldDB" id="A0A3D8QJ59"/>
<keyword evidence="4" id="KW-0812">Transmembrane</keyword>
<dbReference type="InterPro" id="IPR036259">
    <property type="entry name" value="MFS_trans_sf"/>
</dbReference>
<dbReference type="GO" id="GO:0022857">
    <property type="term" value="F:transmembrane transporter activity"/>
    <property type="evidence" value="ECO:0007669"/>
    <property type="project" value="InterPro"/>
</dbReference>
<keyword evidence="4" id="KW-0472">Membrane</keyword>
<dbReference type="PROSITE" id="PS50850">
    <property type="entry name" value="MFS"/>
    <property type="match status" value="1"/>
</dbReference>
<feature type="transmembrane region" description="Helical" evidence="4">
    <location>
        <begin position="123"/>
        <end position="142"/>
    </location>
</feature>
<evidence type="ECO:0000259" key="5">
    <source>
        <dbReference type="PROSITE" id="PS50850"/>
    </source>
</evidence>
<dbReference type="PANTHER" id="PTHR11360">
    <property type="entry name" value="MONOCARBOXYLATE TRANSPORTER"/>
    <property type="match status" value="1"/>
</dbReference>
<feature type="compositionally biased region" description="Polar residues" evidence="3">
    <location>
        <begin position="30"/>
        <end position="40"/>
    </location>
</feature>
<evidence type="ECO:0000256" key="1">
    <source>
        <dbReference type="ARBA" id="ARBA00004141"/>
    </source>
</evidence>
<keyword evidence="4" id="KW-1133">Transmembrane helix</keyword>
<dbReference type="Pfam" id="PF07690">
    <property type="entry name" value="MFS_1"/>
    <property type="match status" value="1"/>
</dbReference>
<feature type="compositionally biased region" description="Basic and acidic residues" evidence="3">
    <location>
        <begin position="10"/>
        <end position="25"/>
    </location>
</feature>
<name>A0A3D8QJ59_9EURO</name>
<dbReference type="InterPro" id="IPR011701">
    <property type="entry name" value="MFS"/>
</dbReference>